<keyword evidence="2" id="KW-0067">ATP-binding</keyword>
<proteinExistence type="predicted"/>
<dbReference type="EMBL" id="BAABAT010000033">
    <property type="protein sequence ID" value="GAA4259018.1"/>
    <property type="molecule type" value="Genomic_DNA"/>
</dbReference>
<protein>
    <recommendedName>
        <fullName evidence="8">Hsp70 protein</fullName>
    </recommendedName>
</protein>
<feature type="compositionally biased region" description="Low complexity" evidence="4">
    <location>
        <begin position="516"/>
        <end position="530"/>
    </location>
</feature>
<dbReference type="PRINTS" id="PR00301">
    <property type="entry name" value="HEATSHOCK70"/>
</dbReference>
<keyword evidence="3" id="KW-0143">Chaperone</keyword>
<dbReference type="Proteomes" id="UP001500620">
    <property type="component" value="Unassembled WGS sequence"/>
</dbReference>
<name>A0ABP8DLH4_9ACTN</name>
<dbReference type="Pfam" id="PF00012">
    <property type="entry name" value="HSP70"/>
    <property type="match status" value="1"/>
</dbReference>
<dbReference type="InterPro" id="IPR013126">
    <property type="entry name" value="Hsp_70_fam"/>
</dbReference>
<gene>
    <name evidence="6" type="ORF">GCM10022255_082050</name>
</gene>
<keyword evidence="1" id="KW-0547">Nucleotide-binding</keyword>
<keyword evidence="5" id="KW-0812">Transmembrane</keyword>
<evidence type="ECO:0000256" key="5">
    <source>
        <dbReference type="SAM" id="Phobius"/>
    </source>
</evidence>
<dbReference type="Gene3D" id="3.30.420.40">
    <property type="match status" value="2"/>
</dbReference>
<evidence type="ECO:0008006" key="8">
    <source>
        <dbReference type="Google" id="ProtNLM"/>
    </source>
</evidence>
<reference evidence="7" key="1">
    <citation type="journal article" date="2019" name="Int. J. Syst. Evol. Microbiol.">
        <title>The Global Catalogue of Microorganisms (GCM) 10K type strain sequencing project: providing services to taxonomists for standard genome sequencing and annotation.</title>
        <authorList>
            <consortium name="The Broad Institute Genomics Platform"/>
            <consortium name="The Broad Institute Genome Sequencing Center for Infectious Disease"/>
            <person name="Wu L."/>
            <person name="Ma J."/>
        </authorList>
    </citation>
    <scope>NUCLEOTIDE SEQUENCE [LARGE SCALE GENOMIC DNA]</scope>
    <source>
        <strain evidence="7">JCM 17441</strain>
    </source>
</reference>
<accession>A0ABP8DLH4</accession>
<dbReference type="SUPFAM" id="SSF53067">
    <property type="entry name" value="Actin-like ATPase domain"/>
    <property type="match status" value="2"/>
</dbReference>
<evidence type="ECO:0000256" key="4">
    <source>
        <dbReference type="SAM" id="MobiDB-lite"/>
    </source>
</evidence>
<feature type="region of interest" description="Disordered" evidence="4">
    <location>
        <begin position="504"/>
        <end position="530"/>
    </location>
</feature>
<evidence type="ECO:0000256" key="1">
    <source>
        <dbReference type="ARBA" id="ARBA00022741"/>
    </source>
</evidence>
<evidence type="ECO:0000313" key="6">
    <source>
        <dbReference type="EMBL" id="GAA4259018.1"/>
    </source>
</evidence>
<dbReference type="RefSeq" id="WP_345135967.1">
    <property type="nucleotide sequence ID" value="NZ_BAABAT010000033.1"/>
</dbReference>
<keyword evidence="5" id="KW-1133">Transmembrane helix</keyword>
<evidence type="ECO:0000313" key="7">
    <source>
        <dbReference type="Proteomes" id="UP001500620"/>
    </source>
</evidence>
<keyword evidence="7" id="KW-1185">Reference proteome</keyword>
<evidence type="ECO:0000256" key="3">
    <source>
        <dbReference type="ARBA" id="ARBA00023186"/>
    </source>
</evidence>
<keyword evidence="5" id="KW-0472">Membrane</keyword>
<organism evidence="6 7">
    <name type="scientific">Dactylosporangium darangshiense</name>
    <dbReference type="NCBI Taxonomy" id="579108"/>
    <lineage>
        <taxon>Bacteria</taxon>
        <taxon>Bacillati</taxon>
        <taxon>Actinomycetota</taxon>
        <taxon>Actinomycetes</taxon>
        <taxon>Micromonosporales</taxon>
        <taxon>Micromonosporaceae</taxon>
        <taxon>Dactylosporangium</taxon>
    </lineage>
</organism>
<sequence>MSGGYRLGIDFGTSNTVAALAGPDGPVRPLLFDGSPLLPSAVFAGPDTGLLVGADAVRSAIGTPAGFEANPKRRIDDRAVWLGEREFPIEHLVAAVLHRVHTEAGRVAGQRVTDVVLTHPAAWGRPRLEVLSAAAQAAGIAPVRFVPEPVAAARYFATVLGQRIPAGRAIVVYDLGAGTFDLSILLPTPGGFDVVASAGLPDVGGLDLDAAVVDHARTATATAVEAWRRLDWPQTPADQQARQTLWQSARAVKEQLSRYASGDLHLPLVDRQVRLTREEFEKAARVQLERTAATTLATLQEAGIPPERVGGVFLVGGSSRIPLAATLLHRTLRIAPTVIDQPELVVAEGALCDRPVSTALAAAPATPTPGPVTPFGATAAVSTPPAPVNAAPTQVSAPPMAPVSPAWLAATPAPVAAAPVSAPSPVPAPVSAPPTSAPPAFVTTTPPVPMPPTWHGAPPPAPVPAQFAPARRSPTSTIVLVAIVAALVAAGAVLAVTRPWQPAANTSSNAGGGSGANTAPTTVGGAQPTTPAAAVTTPVAAAPPVAELAYPSSWAGTWTGSYVQDNNKVYQMRIDITAGSKVGQVRYVEPGCQGTLTVLSINGDVIRAQEAITLGRCTPTGIFTMHLGPDGGLELAYRPDAATYSATATLHR</sequence>
<dbReference type="InterPro" id="IPR043129">
    <property type="entry name" value="ATPase_NBD"/>
</dbReference>
<evidence type="ECO:0000256" key="2">
    <source>
        <dbReference type="ARBA" id="ARBA00022840"/>
    </source>
</evidence>
<dbReference type="PANTHER" id="PTHR45639">
    <property type="entry name" value="HSC70CB, ISOFORM G-RELATED"/>
    <property type="match status" value="1"/>
</dbReference>
<comment type="caution">
    <text evidence="6">The sequence shown here is derived from an EMBL/GenBank/DDBJ whole genome shotgun (WGS) entry which is preliminary data.</text>
</comment>
<feature type="transmembrane region" description="Helical" evidence="5">
    <location>
        <begin position="478"/>
        <end position="497"/>
    </location>
</feature>
<dbReference type="Gene3D" id="3.90.640.10">
    <property type="entry name" value="Actin, Chain A, domain 4"/>
    <property type="match status" value="1"/>
</dbReference>